<dbReference type="InterPro" id="IPR024924">
    <property type="entry name" value="7-CO-7-deazaguanine_synth-like"/>
</dbReference>
<keyword evidence="3" id="KW-0479">Metal-binding</keyword>
<comment type="cofactor">
    <cofactor evidence="3">
        <name>Mg(2+)</name>
        <dbReference type="ChEBI" id="CHEBI:18420"/>
    </cofactor>
</comment>
<sequence length="241" mass="27468">MISVVEHFASIQGEGKFQGRYSFFIRLAGCNLSCKGFGCEMKSPKTGEILVGCDTIRAVAIKHFDYPKFDFVGLKNLVENLKFKPIIVLTGGEPLLWHKDVDLQKFIAWLLEREYEVHFETNGTVFVDFNQFEIYKKCKFAISPKLAISGEPKSKRLNQKALKSLFANASAFYKFVVRGDELDEIREILALQNGEVWCMPLGKNISELNANAINVANFCINHGFNYSDRLHIRLWNDKEGV</sequence>
<dbReference type="Proteomes" id="UP000028486">
    <property type="component" value="Chromosome"/>
</dbReference>
<organism evidence="4 5">
    <name type="scientific">Campylobacter iguaniorum</name>
    <dbReference type="NCBI Taxonomy" id="1244531"/>
    <lineage>
        <taxon>Bacteria</taxon>
        <taxon>Pseudomonadati</taxon>
        <taxon>Campylobacterota</taxon>
        <taxon>Epsilonproteobacteria</taxon>
        <taxon>Campylobacterales</taxon>
        <taxon>Campylobacteraceae</taxon>
        <taxon>Campylobacter</taxon>
    </lineage>
</organism>
<comment type="similarity">
    <text evidence="3">Belongs to the radical SAM superfamily. 7-carboxy-7-deazaguanine synthase family.</text>
</comment>
<feature type="binding site" evidence="3">
    <location>
        <begin position="11"/>
        <end position="13"/>
    </location>
    <ligand>
        <name>substrate</name>
    </ligand>
</feature>
<keyword evidence="3" id="KW-0460">Magnesium</keyword>
<keyword evidence="3" id="KW-0408">Iron</keyword>
<protein>
    <recommendedName>
        <fullName evidence="3">7-carboxy-7-deazaguanine synthase</fullName>
        <shortName evidence="3">CDG synthase</shortName>
        <ecNumber evidence="3">4.3.99.3</ecNumber>
    </recommendedName>
    <alternativeName>
        <fullName evidence="3">Queuosine biosynthesis protein QueE</fullName>
    </alternativeName>
</protein>
<dbReference type="GO" id="GO:1904047">
    <property type="term" value="F:S-adenosyl-L-methionine binding"/>
    <property type="evidence" value="ECO:0007669"/>
    <property type="project" value="UniProtKB-UniRule"/>
</dbReference>
<dbReference type="GO" id="GO:0051539">
    <property type="term" value="F:4 iron, 4 sulfur cluster binding"/>
    <property type="evidence" value="ECO:0007669"/>
    <property type="project" value="UniProtKB-UniRule"/>
</dbReference>
<dbReference type="EC" id="4.3.99.3" evidence="3"/>
<comment type="catalytic activity">
    <reaction evidence="3">
        <text>6-carboxy-5,6,7,8-tetrahydropterin + H(+) = 7-carboxy-7-carbaguanine + NH4(+)</text>
        <dbReference type="Rhea" id="RHEA:27974"/>
        <dbReference type="ChEBI" id="CHEBI:15378"/>
        <dbReference type="ChEBI" id="CHEBI:28938"/>
        <dbReference type="ChEBI" id="CHEBI:61032"/>
        <dbReference type="ChEBI" id="CHEBI:61036"/>
        <dbReference type="EC" id="4.3.99.3"/>
    </reaction>
</comment>
<feature type="binding site" evidence="3">
    <location>
        <begin position="143"/>
        <end position="145"/>
    </location>
    <ligand>
        <name>S-adenosyl-L-methionine</name>
        <dbReference type="ChEBI" id="CHEBI:59789"/>
    </ligand>
</feature>
<dbReference type="eggNOG" id="COG0602">
    <property type="taxonomic scope" value="Bacteria"/>
</dbReference>
<feature type="binding site" evidence="3">
    <location>
        <position position="30"/>
    </location>
    <ligand>
        <name>[4Fe-4S] cluster</name>
        <dbReference type="ChEBI" id="CHEBI:49883"/>
        <note>4Fe-4S-S-AdoMet</note>
    </ligand>
</feature>
<keyword evidence="5" id="KW-1185">Reference proteome</keyword>
<keyword evidence="3" id="KW-0411">Iron-sulfur</keyword>
<feature type="binding site" evidence="3">
    <location>
        <position position="55"/>
    </location>
    <ligand>
        <name>Mg(2+)</name>
        <dbReference type="ChEBI" id="CHEBI:18420"/>
    </ligand>
</feature>
<feature type="binding site" evidence="3">
    <location>
        <position position="34"/>
    </location>
    <ligand>
        <name>[4Fe-4S] cluster</name>
        <dbReference type="ChEBI" id="CHEBI:49883"/>
        <note>4Fe-4S-S-AdoMet</note>
    </ligand>
</feature>
<comment type="subunit">
    <text evidence="3">Homodimer.</text>
</comment>
<evidence type="ECO:0000256" key="1">
    <source>
        <dbReference type="ARBA" id="ARBA00022485"/>
    </source>
</evidence>
<dbReference type="HOGENOM" id="CLU_066739_2_2_7"/>
<keyword evidence="3" id="KW-0949">S-adenosyl-L-methionine</keyword>
<dbReference type="OrthoDB" id="9792276at2"/>
<name>A0A076F754_9BACT</name>
<dbReference type="InterPro" id="IPR013785">
    <property type="entry name" value="Aldolase_TIM"/>
</dbReference>
<dbReference type="HAMAP" id="MF_00917">
    <property type="entry name" value="QueE"/>
    <property type="match status" value="1"/>
</dbReference>
<keyword evidence="3" id="KW-0671">Queuosine biosynthesis</keyword>
<evidence type="ECO:0000256" key="3">
    <source>
        <dbReference type="HAMAP-Rule" id="MF_00917"/>
    </source>
</evidence>
<dbReference type="Pfam" id="PF13353">
    <property type="entry name" value="Fer4_12"/>
    <property type="match status" value="1"/>
</dbReference>
<keyword evidence="2 3" id="KW-0456">Lyase</keyword>
<comment type="function">
    <text evidence="3">Catalyzes the complex heterocyclic radical-mediated conversion of 6-carboxy-5,6,7,8-tetrahydropterin (CPH4) to 7-carboxy-7-deazaguanine (CDG), a step common to the biosynthetic pathways of all 7-deazapurine-containing compounds.</text>
</comment>
<comment type="cofactor">
    <cofactor evidence="3">
        <name>[4Fe-4S] cluster</name>
        <dbReference type="ChEBI" id="CHEBI:49883"/>
    </cofactor>
    <text evidence="3">Binds 1 [4Fe-4S] cluster. The cluster is coordinated with 3 cysteines and an exchangeable S-adenosyl-L-methionine.</text>
</comment>
<evidence type="ECO:0000313" key="4">
    <source>
        <dbReference type="EMBL" id="AII14105.1"/>
    </source>
</evidence>
<accession>A0A076F754</accession>
<dbReference type="PANTHER" id="PTHR42836:SF1">
    <property type="entry name" value="7-CARBOXY-7-DEAZAGUANINE SYNTHASE"/>
    <property type="match status" value="1"/>
</dbReference>
<comment type="caution">
    <text evidence="3">Lacks conserved residue(s) required for the propagation of feature annotation.</text>
</comment>
<dbReference type="InterPro" id="IPR058240">
    <property type="entry name" value="rSAM_sf"/>
</dbReference>
<dbReference type="SUPFAM" id="SSF102114">
    <property type="entry name" value="Radical SAM enzymes"/>
    <property type="match status" value="1"/>
</dbReference>
<comment type="cofactor">
    <cofactor evidence="3">
        <name>S-adenosyl-L-methionine</name>
        <dbReference type="ChEBI" id="CHEBI:59789"/>
    </cofactor>
    <text evidence="3">Binds 1 S-adenosyl-L-methionine per subunit.</text>
</comment>
<dbReference type="GO" id="GO:0008616">
    <property type="term" value="P:tRNA queuosine(34) biosynthetic process"/>
    <property type="evidence" value="ECO:0007669"/>
    <property type="project" value="UniProtKB-UniRule"/>
</dbReference>
<feature type="binding site" evidence="3">
    <location>
        <position position="90"/>
    </location>
    <ligand>
        <name>substrate</name>
    </ligand>
</feature>
<dbReference type="UniPathway" id="UPA00391"/>
<dbReference type="STRING" id="1244531.CIG2463D_0239"/>
<dbReference type="GO" id="GO:0016840">
    <property type="term" value="F:carbon-nitrogen lyase activity"/>
    <property type="evidence" value="ECO:0007669"/>
    <property type="project" value="UniProtKB-UniRule"/>
</dbReference>
<evidence type="ECO:0000313" key="5">
    <source>
        <dbReference type="Proteomes" id="UP000028486"/>
    </source>
</evidence>
<proteinExistence type="inferred from homology"/>
<feature type="binding site" evidence="3">
    <location>
        <position position="53"/>
    </location>
    <ligand>
        <name>[4Fe-4S] cluster</name>
        <dbReference type="ChEBI" id="CHEBI:49883"/>
        <note>4Fe-4S-S-AdoMet</note>
    </ligand>
</feature>
<gene>
    <name evidence="3 4" type="primary">queE</name>
    <name evidence="4" type="ORF">CIG1485E_0234</name>
</gene>
<dbReference type="PANTHER" id="PTHR42836">
    <property type="entry name" value="7-CARBOXY-7-DEAZAGUANINE SYNTHASE"/>
    <property type="match status" value="1"/>
</dbReference>
<dbReference type="EMBL" id="CP009043">
    <property type="protein sequence ID" value="AII14105.1"/>
    <property type="molecule type" value="Genomic_DNA"/>
</dbReference>
<evidence type="ECO:0000256" key="2">
    <source>
        <dbReference type="ARBA" id="ARBA00023239"/>
    </source>
</evidence>
<feature type="binding site" evidence="3">
    <location>
        <position position="92"/>
    </location>
    <ligand>
        <name>S-adenosyl-L-methionine</name>
        <dbReference type="ChEBI" id="CHEBI:59789"/>
    </ligand>
</feature>
<dbReference type="KEGG" id="caj:CIG1485E_0234"/>
<keyword evidence="1 3" id="KW-0004">4Fe-4S</keyword>
<reference evidence="5" key="1">
    <citation type="journal article" date="2014" name="Genome Announc.">
        <title>Complete Genome Sequence of Campylobacter iguaniorum Strain 1485ET, Isolated from a Bearded Dragon (Pogona vitticeps).</title>
        <authorList>
            <person name="Gilbert M.J."/>
            <person name="Miller W.G."/>
            <person name="Yee E."/>
            <person name="Kik M."/>
            <person name="Wagenaar J.A."/>
            <person name="Duim B."/>
        </authorList>
    </citation>
    <scope>NUCLEOTIDE SEQUENCE [LARGE SCALE GENOMIC DNA]</scope>
    <source>
        <strain evidence="5">1485E</strain>
    </source>
</reference>
<dbReference type="Gene3D" id="3.20.20.70">
    <property type="entry name" value="Aldolase class I"/>
    <property type="match status" value="1"/>
</dbReference>
<feature type="binding site" evidence="3">
    <location>
        <position position="26"/>
    </location>
    <ligand>
        <name>substrate</name>
    </ligand>
</feature>
<comment type="pathway">
    <text evidence="3">Purine metabolism; 7-cyano-7-deazaguanine biosynthesis.</text>
</comment>
<dbReference type="AlphaFoldDB" id="A0A076F754"/>
<dbReference type="GO" id="GO:0000287">
    <property type="term" value="F:magnesium ion binding"/>
    <property type="evidence" value="ECO:0007669"/>
    <property type="project" value="UniProtKB-UniRule"/>
</dbReference>